<keyword evidence="5 9" id="KW-0641">Proline biosynthesis</keyword>
<keyword evidence="3 9" id="KW-0963">Cytoplasm</keyword>
<dbReference type="Gene3D" id="1.10.3730.10">
    <property type="entry name" value="ProC C-terminal domain-like"/>
    <property type="match status" value="1"/>
</dbReference>
<evidence type="ECO:0000256" key="3">
    <source>
        <dbReference type="ARBA" id="ARBA00022490"/>
    </source>
</evidence>
<gene>
    <name evidence="9" type="primary">proC</name>
    <name evidence="15" type="ORF">SAMN02746089_01210</name>
</gene>
<dbReference type="RefSeq" id="WP_073342766.1">
    <property type="nucleotide sequence ID" value="NZ_FQVH01000010.1"/>
</dbReference>
<evidence type="ECO:0000256" key="4">
    <source>
        <dbReference type="ARBA" id="ARBA00022605"/>
    </source>
</evidence>
<dbReference type="SUPFAM" id="SSF48179">
    <property type="entry name" value="6-phosphogluconate dehydrogenase C-terminal domain-like"/>
    <property type="match status" value="1"/>
</dbReference>
<dbReference type="InterPro" id="IPR008927">
    <property type="entry name" value="6-PGluconate_DH-like_C_sf"/>
</dbReference>
<dbReference type="InterPro" id="IPR028939">
    <property type="entry name" value="P5C_Rdtase_cat_N"/>
</dbReference>
<evidence type="ECO:0000256" key="12">
    <source>
        <dbReference type="RuleBase" id="RU003903"/>
    </source>
</evidence>
<dbReference type="Proteomes" id="UP000184088">
    <property type="component" value="Unassembled WGS sequence"/>
</dbReference>
<feature type="binding site" evidence="11">
    <location>
        <begin position="71"/>
        <end position="74"/>
    </location>
    <ligand>
        <name>NADP(+)</name>
        <dbReference type="ChEBI" id="CHEBI:58349"/>
    </ligand>
</feature>
<keyword evidence="4 9" id="KW-0028">Amino-acid biosynthesis</keyword>
<feature type="binding site" evidence="11">
    <location>
        <begin position="9"/>
        <end position="14"/>
    </location>
    <ligand>
        <name>NADP(+)</name>
        <dbReference type="ChEBI" id="CHEBI:58349"/>
    </ligand>
</feature>
<evidence type="ECO:0000256" key="2">
    <source>
        <dbReference type="ARBA" id="ARBA00005525"/>
    </source>
</evidence>
<evidence type="ECO:0000256" key="1">
    <source>
        <dbReference type="ARBA" id="ARBA00004496"/>
    </source>
</evidence>
<keyword evidence="16" id="KW-1185">Reference proteome</keyword>
<evidence type="ECO:0000313" key="15">
    <source>
        <dbReference type="EMBL" id="SHF04069.1"/>
    </source>
</evidence>
<dbReference type="GO" id="GO:0004735">
    <property type="term" value="F:pyrroline-5-carboxylate reductase activity"/>
    <property type="evidence" value="ECO:0007669"/>
    <property type="project" value="UniProtKB-UniRule"/>
</dbReference>
<dbReference type="PROSITE" id="PS00521">
    <property type="entry name" value="P5CR"/>
    <property type="match status" value="1"/>
</dbReference>
<dbReference type="Pfam" id="PF14748">
    <property type="entry name" value="P5CR_dimer"/>
    <property type="match status" value="1"/>
</dbReference>
<dbReference type="GO" id="GO:0005737">
    <property type="term" value="C:cytoplasm"/>
    <property type="evidence" value="ECO:0007669"/>
    <property type="project" value="UniProtKB-SubCell"/>
</dbReference>
<dbReference type="GO" id="GO:0055129">
    <property type="term" value="P:L-proline biosynthetic process"/>
    <property type="evidence" value="ECO:0007669"/>
    <property type="project" value="UniProtKB-UniRule"/>
</dbReference>
<evidence type="ECO:0000256" key="8">
    <source>
        <dbReference type="ARBA" id="ARBA00058118"/>
    </source>
</evidence>
<dbReference type="OrthoDB" id="9805754at2"/>
<accession>A0A1M4YEB8</accession>
<feature type="domain" description="Pyrroline-5-carboxylate reductase catalytic N-terminal" evidence="13">
    <location>
        <begin position="5"/>
        <end position="100"/>
    </location>
</feature>
<evidence type="ECO:0000256" key="5">
    <source>
        <dbReference type="ARBA" id="ARBA00022650"/>
    </source>
</evidence>
<evidence type="ECO:0000256" key="11">
    <source>
        <dbReference type="PIRSR" id="PIRSR000193-1"/>
    </source>
</evidence>
<protein>
    <recommendedName>
        <fullName evidence="9 10">Pyrroline-5-carboxylate reductase</fullName>
        <shortName evidence="9">P5C reductase</shortName>
        <shortName evidence="9">P5CR</shortName>
        <ecNumber evidence="9 10">1.5.1.2</ecNumber>
    </recommendedName>
    <alternativeName>
        <fullName evidence="9">PCA reductase</fullName>
    </alternativeName>
</protein>
<evidence type="ECO:0000256" key="10">
    <source>
        <dbReference type="NCBIfam" id="TIGR00112"/>
    </source>
</evidence>
<dbReference type="InterPro" id="IPR036291">
    <property type="entry name" value="NAD(P)-bd_dom_sf"/>
</dbReference>
<dbReference type="InterPro" id="IPR000304">
    <property type="entry name" value="Pyrroline-COOH_reductase"/>
</dbReference>
<comment type="catalytic activity">
    <reaction evidence="9">
        <text>L-proline + NAD(+) = (S)-1-pyrroline-5-carboxylate + NADH + 2 H(+)</text>
        <dbReference type="Rhea" id="RHEA:14105"/>
        <dbReference type="ChEBI" id="CHEBI:15378"/>
        <dbReference type="ChEBI" id="CHEBI:17388"/>
        <dbReference type="ChEBI" id="CHEBI:57540"/>
        <dbReference type="ChEBI" id="CHEBI:57945"/>
        <dbReference type="ChEBI" id="CHEBI:60039"/>
        <dbReference type="EC" id="1.5.1.2"/>
    </reaction>
</comment>
<name>A0A1M4YEB8_9THEO</name>
<dbReference type="PIRSF" id="PIRSF000193">
    <property type="entry name" value="Pyrrol-5-carb_rd"/>
    <property type="match status" value="1"/>
</dbReference>
<evidence type="ECO:0000256" key="6">
    <source>
        <dbReference type="ARBA" id="ARBA00022857"/>
    </source>
</evidence>
<proteinExistence type="inferred from homology"/>
<dbReference type="InterPro" id="IPR053790">
    <property type="entry name" value="P5CR-like_CS"/>
</dbReference>
<dbReference type="Gene3D" id="3.40.50.720">
    <property type="entry name" value="NAD(P)-binding Rossmann-like Domain"/>
    <property type="match status" value="1"/>
</dbReference>
<keyword evidence="7 9" id="KW-0560">Oxidoreductase</keyword>
<evidence type="ECO:0000259" key="13">
    <source>
        <dbReference type="Pfam" id="PF03807"/>
    </source>
</evidence>
<keyword evidence="6 9" id="KW-0521">NADP</keyword>
<evidence type="ECO:0000256" key="9">
    <source>
        <dbReference type="HAMAP-Rule" id="MF_01925"/>
    </source>
</evidence>
<reference evidence="15 16" key="1">
    <citation type="submission" date="2016-11" db="EMBL/GenBank/DDBJ databases">
        <authorList>
            <person name="Jaros S."/>
            <person name="Januszkiewicz K."/>
            <person name="Wedrychowicz H."/>
        </authorList>
    </citation>
    <scope>NUCLEOTIDE SEQUENCE [LARGE SCALE GENOMIC DNA]</scope>
    <source>
        <strain evidence="15 16">DSM 17918</strain>
    </source>
</reference>
<dbReference type="EC" id="1.5.1.2" evidence="9 10"/>
<evidence type="ECO:0000313" key="16">
    <source>
        <dbReference type="Proteomes" id="UP000184088"/>
    </source>
</evidence>
<feature type="domain" description="Pyrroline-5-carboxylate reductase dimerisation" evidence="14">
    <location>
        <begin position="163"/>
        <end position="267"/>
    </location>
</feature>
<comment type="pathway">
    <text evidence="9 12">Amino-acid biosynthesis; L-proline biosynthesis; L-proline from L-glutamate 5-semialdehyde: step 1/1.</text>
</comment>
<dbReference type="Pfam" id="PF03807">
    <property type="entry name" value="F420_oxidored"/>
    <property type="match status" value="1"/>
</dbReference>
<comment type="similarity">
    <text evidence="2 9 12">Belongs to the pyrroline-5-carboxylate reductase family.</text>
</comment>
<dbReference type="FunFam" id="1.10.3730.10:FF:000001">
    <property type="entry name" value="Pyrroline-5-carboxylate reductase"/>
    <property type="match status" value="1"/>
</dbReference>
<dbReference type="HAMAP" id="MF_01925">
    <property type="entry name" value="P5C_reductase"/>
    <property type="match status" value="1"/>
</dbReference>
<dbReference type="FunFam" id="3.40.50.720:FF:000190">
    <property type="entry name" value="Pyrroline-5-carboxylate reductase"/>
    <property type="match status" value="1"/>
</dbReference>
<comment type="function">
    <text evidence="8 9">Catalyzes the reduction of 1-pyrroline-5-carboxylate (PCA) to L-proline.</text>
</comment>
<dbReference type="EMBL" id="FQVH01000010">
    <property type="protein sequence ID" value="SHF04069.1"/>
    <property type="molecule type" value="Genomic_DNA"/>
</dbReference>
<dbReference type="NCBIfam" id="TIGR00112">
    <property type="entry name" value="proC"/>
    <property type="match status" value="1"/>
</dbReference>
<sequence length="267" mass="28805">MSDRKIGIIGCGNMGSAILASFVESRKVLSYNIWVYDVSNERLKTMKEKYDINIASNSVELAELCDEIILAVKPDVVEKVLSEISNKISGSKILISIVAGKSIDYIKRFIKADAKIIRLMPNTPALIGQGVIAMTAEGPIEDDEFLHIKELLTTLGLVVEVDEKYMDAITGISGSSPAYVFMFIEALADAGVYAGLPRDISYQIAAQAVMGSAALVLKTGKHPGVLKDMVCSPGGTTIEAVRELERNGFRSAVIEAVISCVKKSKTL</sequence>
<evidence type="ECO:0000256" key="7">
    <source>
        <dbReference type="ARBA" id="ARBA00023002"/>
    </source>
</evidence>
<dbReference type="SUPFAM" id="SSF51735">
    <property type="entry name" value="NAD(P)-binding Rossmann-fold domains"/>
    <property type="match status" value="1"/>
</dbReference>
<comment type="subcellular location">
    <subcellularLocation>
        <location evidence="1 9">Cytoplasm</location>
    </subcellularLocation>
</comment>
<dbReference type="PANTHER" id="PTHR11645">
    <property type="entry name" value="PYRROLINE-5-CARBOXYLATE REDUCTASE"/>
    <property type="match status" value="1"/>
</dbReference>
<dbReference type="UniPathway" id="UPA00098">
    <property type="reaction ID" value="UER00361"/>
</dbReference>
<dbReference type="PANTHER" id="PTHR11645:SF0">
    <property type="entry name" value="PYRROLINE-5-CARBOXYLATE REDUCTASE 3"/>
    <property type="match status" value="1"/>
</dbReference>
<dbReference type="AlphaFoldDB" id="A0A1M4YEB8"/>
<organism evidence="15 16">
    <name type="scientific">Caldanaerobius fijiensis DSM 17918</name>
    <dbReference type="NCBI Taxonomy" id="1121256"/>
    <lineage>
        <taxon>Bacteria</taxon>
        <taxon>Bacillati</taxon>
        <taxon>Bacillota</taxon>
        <taxon>Clostridia</taxon>
        <taxon>Thermoanaerobacterales</taxon>
        <taxon>Thermoanaerobacteraceae</taxon>
        <taxon>Caldanaerobius</taxon>
    </lineage>
</organism>
<dbReference type="InterPro" id="IPR029036">
    <property type="entry name" value="P5CR_dimer"/>
</dbReference>
<comment type="catalytic activity">
    <reaction evidence="9 12">
        <text>L-proline + NADP(+) = (S)-1-pyrroline-5-carboxylate + NADPH + 2 H(+)</text>
        <dbReference type="Rhea" id="RHEA:14109"/>
        <dbReference type="ChEBI" id="CHEBI:15378"/>
        <dbReference type="ChEBI" id="CHEBI:17388"/>
        <dbReference type="ChEBI" id="CHEBI:57783"/>
        <dbReference type="ChEBI" id="CHEBI:58349"/>
        <dbReference type="ChEBI" id="CHEBI:60039"/>
        <dbReference type="EC" id="1.5.1.2"/>
    </reaction>
</comment>
<dbReference type="STRING" id="1121256.SAMN02746089_01210"/>
<evidence type="ECO:0000259" key="14">
    <source>
        <dbReference type="Pfam" id="PF14748"/>
    </source>
</evidence>